<organism evidence="4 5">
    <name type="scientific">Mytilus galloprovincialis</name>
    <name type="common">Mediterranean mussel</name>
    <dbReference type="NCBI Taxonomy" id="29158"/>
    <lineage>
        <taxon>Eukaryota</taxon>
        <taxon>Metazoa</taxon>
        <taxon>Spiralia</taxon>
        <taxon>Lophotrochozoa</taxon>
        <taxon>Mollusca</taxon>
        <taxon>Bivalvia</taxon>
        <taxon>Autobranchia</taxon>
        <taxon>Pteriomorphia</taxon>
        <taxon>Mytilida</taxon>
        <taxon>Mytiloidea</taxon>
        <taxon>Mytilidae</taxon>
        <taxon>Mytilinae</taxon>
        <taxon>Mytilus</taxon>
    </lineage>
</organism>
<evidence type="ECO:0008006" key="6">
    <source>
        <dbReference type="Google" id="ProtNLM"/>
    </source>
</evidence>
<reference evidence="4" key="1">
    <citation type="submission" date="2018-11" db="EMBL/GenBank/DDBJ databases">
        <authorList>
            <person name="Alioto T."/>
            <person name="Alioto T."/>
        </authorList>
    </citation>
    <scope>NUCLEOTIDE SEQUENCE</scope>
</reference>
<feature type="domain" description="Mab-21-like nucleotidyltransferase" evidence="2">
    <location>
        <begin position="245"/>
        <end position="348"/>
    </location>
</feature>
<dbReference type="InterPro" id="IPR024810">
    <property type="entry name" value="MAB21L/cGLR"/>
</dbReference>
<sequence length="764" mass="88304">MNRKSRKDEIDNDQNVHGLRKITYWGKCGVKRFPYRGSHRFSPCVYQSEDGGIVISNDVFGLTIRQFERRYKACLERRKSQEQYILNLRYPDKTSDEYMEHLENSKYCQDYLSWTADDLKVRYLYENLVKTVGTEIDIRQRQQLFIIQDIIYNASLEKALTHISSGSLAEGLDLRGSDIDLMFVIDNVDVIQDLRNMRHPVQCTTLVMETDNDHPGFTRLRLIAGADVENDILTYEDFESTSKGLCLSVNKFVSNIKEIFQQQLSTHGPCLSDQGQHVDFAFCLRSRYLPYSTISWASRYRHQWPPNSTIDKIEQYGCLLVPIGPRTIPDCNILWRLSFSVAEKQLVHSFNFTQLLCYGLLKLTLKHIVNTNKEAEGLLCSYFLKTALFWVSEEVDIDTFQISKLFVCFSHCLDKLKLWVKKCNCPNYFIPEHNMFIGKINSDNNTILLNVLNGIRCDGIDGLTNQIFPYKNGSLRLQRKYSESSCFKLDFLFYRIFSVTYITDLSQCLKKLMIIESLIKSKYSTFIIDVCKYCHAEISQNAAQLLPPPSINTETYSIHKLYHRRLQDGTKADAVSGWLLYASFYYLTEQYNVTLRLTDYVLSRCSADMVVTHCANYSEEVMNNYRKHVHPTMTLNDKMRITTVSDVEYIKHSSLIPTELQLEVEDHNMSVAPTVMSQCLNFLCYHHLGDISNRQQALRDLYLTVINLNFTLSRILSNSITILGVCYEISGDKDTAYQYYDQALQFNGGICSSAEAGKSKLLEV</sequence>
<evidence type="ECO:0000259" key="3">
    <source>
        <dbReference type="Pfam" id="PF20266"/>
    </source>
</evidence>
<proteinExistence type="inferred from homology"/>
<evidence type="ECO:0000256" key="1">
    <source>
        <dbReference type="ARBA" id="ARBA00008307"/>
    </source>
</evidence>
<evidence type="ECO:0000313" key="4">
    <source>
        <dbReference type="EMBL" id="VDI35045.1"/>
    </source>
</evidence>
<comment type="caution">
    <text evidence="4">The sequence shown here is derived from an EMBL/GenBank/DDBJ whole genome shotgun (WGS) entry which is preliminary data.</text>
</comment>
<dbReference type="SMART" id="SM01265">
    <property type="entry name" value="Mab-21"/>
    <property type="match status" value="1"/>
</dbReference>
<evidence type="ECO:0000313" key="5">
    <source>
        <dbReference type="Proteomes" id="UP000596742"/>
    </source>
</evidence>
<dbReference type="PANTHER" id="PTHR10656">
    <property type="entry name" value="CELL FATE DETERMINING PROTEIN MAB21-RELATED"/>
    <property type="match status" value="1"/>
</dbReference>
<feature type="domain" description="Mab-21-like HhH/H2TH-like" evidence="3">
    <location>
        <begin position="366"/>
        <end position="449"/>
    </location>
</feature>
<accession>A0A8B6EL33</accession>
<dbReference type="OrthoDB" id="6124931at2759"/>
<dbReference type="Gene3D" id="1.10.1410.40">
    <property type="match status" value="1"/>
</dbReference>
<gene>
    <name evidence="4" type="ORF">MGAL_10B070560</name>
</gene>
<dbReference type="InterPro" id="IPR046903">
    <property type="entry name" value="Mab-21-like_nuc_Trfase"/>
</dbReference>
<dbReference type="EMBL" id="UYJE01005198">
    <property type="protein sequence ID" value="VDI35045.1"/>
    <property type="molecule type" value="Genomic_DNA"/>
</dbReference>
<name>A0A8B6EL33_MYTGA</name>
<comment type="similarity">
    <text evidence="1">Belongs to the mab-21 family.</text>
</comment>
<keyword evidence="5" id="KW-1185">Reference proteome</keyword>
<dbReference type="Pfam" id="PF20266">
    <property type="entry name" value="Mab-21_C"/>
    <property type="match status" value="1"/>
</dbReference>
<dbReference type="PANTHER" id="PTHR10656:SF69">
    <property type="entry name" value="MAB-21-LIKE HHH_H2TH-LIKE DOMAIN-CONTAINING PROTEIN"/>
    <property type="match status" value="1"/>
</dbReference>
<dbReference type="InterPro" id="IPR046906">
    <property type="entry name" value="Mab-21_HhH/H2TH-like"/>
</dbReference>
<dbReference type="Pfam" id="PF03281">
    <property type="entry name" value="Mab-21"/>
    <property type="match status" value="1"/>
</dbReference>
<evidence type="ECO:0000259" key="2">
    <source>
        <dbReference type="Pfam" id="PF03281"/>
    </source>
</evidence>
<dbReference type="AlphaFoldDB" id="A0A8B6EL33"/>
<protein>
    <recommendedName>
        <fullName evidence="6">Mab-21-like HhH/H2TH-like domain-containing protein</fullName>
    </recommendedName>
</protein>
<dbReference type="Proteomes" id="UP000596742">
    <property type="component" value="Unassembled WGS sequence"/>
</dbReference>